<reference evidence="3 4" key="1">
    <citation type="journal article" date="2018" name="Mol. Plant">
        <title>The genome of Artemisia annua provides insight into the evolution of Asteraceae family and artemisinin biosynthesis.</title>
        <authorList>
            <person name="Shen Q."/>
            <person name="Zhang L."/>
            <person name="Liao Z."/>
            <person name="Wang S."/>
            <person name="Yan T."/>
            <person name="Shi P."/>
            <person name="Liu M."/>
            <person name="Fu X."/>
            <person name="Pan Q."/>
            <person name="Wang Y."/>
            <person name="Lv Z."/>
            <person name="Lu X."/>
            <person name="Zhang F."/>
            <person name="Jiang W."/>
            <person name="Ma Y."/>
            <person name="Chen M."/>
            <person name="Hao X."/>
            <person name="Li L."/>
            <person name="Tang Y."/>
            <person name="Lv G."/>
            <person name="Zhou Y."/>
            <person name="Sun X."/>
            <person name="Brodelius P.E."/>
            <person name="Rose J.K.C."/>
            <person name="Tang K."/>
        </authorList>
    </citation>
    <scope>NUCLEOTIDE SEQUENCE [LARGE SCALE GENOMIC DNA]</scope>
    <source>
        <strain evidence="4">cv. Huhao1</strain>
        <tissue evidence="3">Leaf</tissue>
    </source>
</reference>
<dbReference type="GO" id="GO:0016616">
    <property type="term" value="F:oxidoreductase activity, acting on the CH-OH group of donors, NAD or NADP as acceptor"/>
    <property type="evidence" value="ECO:0007669"/>
    <property type="project" value="UniProtKB-ARBA"/>
</dbReference>
<dbReference type="InterPro" id="IPR002347">
    <property type="entry name" value="SDR_fam"/>
</dbReference>
<protein>
    <submittedName>
        <fullName evidence="3">Glucose/ribitol dehydrogenase</fullName>
    </submittedName>
</protein>
<dbReference type="Proteomes" id="UP000245207">
    <property type="component" value="Unassembled WGS sequence"/>
</dbReference>
<comment type="similarity">
    <text evidence="1">Belongs to the short-chain dehydrogenases/reductases (SDR) family.</text>
</comment>
<dbReference type="AlphaFoldDB" id="A0A2U1LRR7"/>
<accession>A0A2U1LRR7</accession>
<comment type="caution">
    <text evidence="3">The sequence shown here is derived from an EMBL/GenBank/DDBJ whole genome shotgun (WGS) entry which is preliminary data.</text>
</comment>
<evidence type="ECO:0000256" key="2">
    <source>
        <dbReference type="ARBA" id="ARBA00023002"/>
    </source>
</evidence>
<dbReference type="FunFam" id="3.40.50.720:FF:000084">
    <property type="entry name" value="Short-chain dehydrogenase reductase"/>
    <property type="match status" value="1"/>
</dbReference>
<keyword evidence="2" id="KW-0560">Oxidoreductase</keyword>
<dbReference type="PRINTS" id="PR00081">
    <property type="entry name" value="GDHRDH"/>
</dbReference>
<proteinExistence type="inferred from homology"/>
<keyword evidence="4" id="KW-1185">Reference proteome</keyword>
<evidence type="ECO:0000313" key="3">
    <source>
        <dbReference type="EMBL" id="PWA51696.1"/>
    </source>
</evidence>
<sequence>MDVLAHNSLKSMELDHKDGDPYKLATKRLINKVAVVTGGSRGIGGATAKLLAEHGAHVIIADVLDELGTSLANSINGLFVHCDVSVESDVEAAIQLAITWKGKLDILFNNAGIGDIGGSITTLDMKRVSKLVEVNINGVVHGIKHAARAMILGGNGGSIISSSSTAAIMGGLGSHAYTLTKEAILGLTRSSSCELGTYGIRVNCVLPHAVLSDMLVDAYRSFKQDFTTEEIRQTVSENGSLLRGRCGMVEDVAEAVLFLASEQSGFITGHNLVIDGGYTSSSINMTFIYREKKS</sequence>
<dbReference type="OrthoDB" id="294295at2759"/>
<evidence type="ECO:0000313" key="4">
    <source>
        <dbReference type="Proteomes" id="UP000245207"/>
    </source>
</evidence>
<organism evidence="3 4">
    <name type="scientific">Artemisia annua</name>
    <name type="common">Sweet wormwood</name>
    <dbReference type="NCBI Taxonomy" id="35608"/>
    <lineage>
        <taxon>Eukaryota</taxon>
        <taxon>Viridiplantae</taxon>
        <taxon>Streptophyta</taxon>
        <taxon>Embryophyta</taxon>
        <taxon>Tracheophyta</taxon>
        <taxon>Spermatophyta</taxon>
        <taxon>Magnoliopsida</taxon>
        <taxon>eudicotyledons</taxon>
        <taxon>Gunneridae</taxon>
        <taxon>Pentapetalae</taxon>
        <taxon>asterids</taxon>
        <taxon>campanulids</taxon>
        <taxon>Asterales</taxon>
        <taxon>Asteraceae</taxon>
        <taxon>Asteroideae</taxon>
        <taxon>Anthemideae</taxon>
        <taxon>Artemisiinae</taxon>
        <taxon>Artemisia</taxon>
    </lineage>
</organism>
<dbReference type="SUPFAM" id="SSF51735">
    <property type="entry name" value="NAD(P)-binding Rossmann-fold domains"/>
    <property type="match status" value="1"/>
</dbReference>
<dbReference type="STRING" id="35608.A0A2U1LRR7"/>
<dbReference type="PANTHER" id="PTHR43180">
    <property type="entry name" value="3-OXOACYL-(ACYL-CARRIER-PROTEIN) REDUCTASE (AFU_ORTHOLOGUE AFUA_6G11210)"/>
    <property type="match status" value="1"/>
</dbReference>
<dbReference type="InterPro" id="IPR036291">
    <property type="entry name" value="NAD(P)-bd_dom_sf"/>
</dbReference>
<evidence type="ECO:0000256" key="1">
    <source>
        <dbReference type="ARBA" id="ARBA00006484"/>
    </source>
</evidence>
<dbReference type="EMBL" id="PKPP01008056">
    <property type="protein sequence ID" value="PWA51696.1"/>
    <property type="molecule type" value="Genomic_DNA"/>
</dbReference>
<name>A0A2U1LRR7_ARTAN</name>
<dbReference type="Pfam" id="PF13561">
    <property type="entry name" value="adh_short_C2"/>
    <property type="match status" value="1"/>
</dbReference>
<dbReference type="PANTHER" id="PTHR43180:SF42">
    <property type="entry name" value="SHORT-CHAIN DEHYDROGENASE REDUCTASE ATA1"/>
    <property type="match status" value="1"/>
</dbReference>
<dbReference type="Gene3D" id="3.40.50.720">
    <property type="entry name" value="NAD(P)-binding Rossmann-like Domain"/>
    <property type="match status" value="1"/>
</dbReference>
<dbReference type="PRINTS" id="PR00080">
    <property type="entry name" value="SDRFAMILY"/>
</dbReference>
<gene>
    <name evidence="3" type="ORF">CTI12_AA272720</name>
</gene>